<comment type="caution">
    <text evidence="2">The sequence shown here is derived from an EMBL/GenBank/DDBJ whole genome shotgun (WGS) entry which is preliminary data.</text>
</comment>
<dbReference type="AlphaFoldDB" id="A0A6N7W050"/>
<evidence type="ECO:0000313" key="2">
    <source>
        <dbReference type="EMBL" id="MSS87932.1"/>
    </source>
</evidence>
<name>A0A6N7W050_9FIRM</name>
<dbReference type="Proteomes" id="UP000436047">
    <property type="component" value="Unassembled WGS sequence"/>
</dbReference>
<evidence type="ECO:0000259" key="1">
    <source>
        <dbReference type="Pfam" id="PF04326"/>
    </source>
</evidence>
<evidence type="ECO:0000313" key="3">
    <source>
        <dbReference type="Proteomes" id="UP000436047"/>
    </source>
</evidence>
<keyword evidence="3" id="KW-1185">Reference proteome</keyword>
<proteinExistence type="predicted"/>
<sequence length="211" mass="24968">MANNLSNHDGLIVIGIDEETDYSICDVTNDPNRRKTQDIVAFLREKKFAGGIRPTVYVQPLSFRKSEIDVIVIKNDRNTPYYLTEQYQGVFANNIYARIMDTNTPKNSSADINIVERLWKKRFGIDAAAFDRALLFLQTPCDWVDSDDGKKFYKYAPEFTIEDISAEEYRNGYEFYLFNQYDSYPRWYDINIYHHQTLPDRWNFFIQRELS</sequence>
<dbReference type="EMBL" id="VUMI01000007">
    <property type="protein sequence ID" value="MSS87932.1"/>
    <property type="molecule type" value="Genomic_DNA"/>
</dbReference>
<dbReference type="InterPro" id="IPR038461">
    <property type="entry name" value="Schlafen_AlbA_2_dom_sf"/>
</dbReference>
<accession>A0A6N7W050</accession>
<dbReference type="RefSeq" id="WP_154463915.1">
    <property type="nucleotide sequence ID" value="NZ_JAXFEN010000072.1"/>
</dbReference>
<dbReference type="InterPro" id="IPR007421">
    <property type="entry name" value="Schlafen_AlbA_2_dom"/>
</dbReference>
<reference evidence="2 3" key="1">
    <citation type="submission" date="2019-08" db="EMBL/GenBank/DDBJ databases">
        <title>In-depth cultivation of the pig gut microbiome towards novel bacterial diversity and tailored functional studies.</title>
        <authorList>
            <person name="Wylensek D."/>
            <person name="Hitch T.C.A."/>
            <person name="Clavel T."/>
        </authorList>
    </citation>
    <scope>NUCLEOTIDE SEQUENCE [LARGE SCALE GENOMIC DNA]</scope>
    <source>
        <strain evidence="2 3">WCA-389-WT-23B</strain>
    </source>
</reference>
<protein>
    <recommendedName>
        <fullName evidence="1">Schlafen AlbA-2 domain-containing protein</fullName>
    </recommendedName>
</protein>
<dbReference type="Pfam" id="PF04326">
    <property type="entry name" value="SLFN_AlbA_2"/>
    <property type="match status" value="1"/>
</dbReference>
<gene>
    <name evidence="2" type="ORF">FYJ45_06240</name>
</gene>
<feature type="domain" description="Schlafen AlbA-2" evidence="1">
    <location>
        <begin position="2"/>
        <end position="105"/>
    </location>
</feature>
<organism evidence="2 3">
    <name type="scientific">Eisenbergiella porci</name>
    <dbReference type="NCBI Taxonomy" id="2652274"/>
    <lineage>
        <taxon>Bacteria</taxon>
        <taxon>Bacillati</taxon>
        <taxon>Bacillota</taxon>
        <taxon>Clostridia</taxon>
        <taxon>Lachnospirales</taxon>
        <taxon>Lachnospiraceae</taxon>
        <taxon>Eisenbergiella</taxon>
    </lineage>
</organism>
<dbReference type="Gene3D" id="3.30.950.30">
    <property type="entry name" value="Schlafen, AAA domain"/>
    <property type="match status" value="1"/>
</dbReference>
<dbReference type="GeneID" id="86052668"/>